<keyword evidence="6" id="KW-1185">Reference proteome</keyword>
<evidence type="ECO:0000313" key="5">
    <source>
        <dbReference type="EnsemblMetazoa" id="G35166.1:cds"/>
    </source>
</evidence>
<dbReference type="SUPFAM" id="SSF46689">
    <property type="entry name" value="Homeodomain-like"/>
    <property type="match status" value="1"/>
</dbReference>
<organism evidence="5 6">
    <name type="scientific">Magallana gigas</name>
    <name type="common">Pacific oyster</name>
    <name type="synonym">Crassostrea gigas</name>
    <dbReference type="NCBI Taxonomy" id="29159"/>
    <lineage>
        <taxon>Eukaryota</taxon>
        <taxon>Metazoa</taxon>
        <taxon>Spiralia</taxon>
        <taxon>Lophotrochozoa</taxon>
        <taxon>Mollusca</taxon>
        <taxon>Bivalvia</taxon>
        <taxon>Autobranchia</taxon>
        <taxon>Pteriomorphia</taxon>
        <taxon>Ostreida</taxon>
        <taxon>Ostreoidea</taxon>
        <taxon>Ostreidae</taxon>
        <taxon>Magallana</taxon>
    </lineage>
</organism>
<accession>A0A8W8MYI0</accession>
<evidence type="ECO:0000256" key="3">
    <source>
        <dbReference type="SAM" id="MobiDB-lite"/>
    </source>
</evidence>
<evidence type="ECO:0000259" key="4">
    <source>
        <dbReference type="PROSITE" id="PS50071"/>
    </source>
</evidence>
<feature type="region of interest" description="Disordered" evidence="3">
    <location>
        <begin position="69"/>
        <end position="108"/>
    </location>
</feature>
<dbReference type="PROSITE" id="PS50071">
    <property type="entry name" value="HOMEOBOX_2"/>
    <property type="match status" value="1"/>
</dbReference>
<dbReference type="CDD" id="cd00086">
    <property type="entry name" value="homeodomain"/>
    <property type="match status" value="1"/>
</dbReference>
<keyword evidence="1 2" id="KW-0539">Nucleus</keyword>
<evidence type="ECO:0000256" key="2">
    <source>
        <dbReference type="RuleBase" id="RU000682"/>
    </source>
</evidence>
<dbReference type="InterPro" id="IPR001356">
    <property type="entry name" value="HD"/>
</dbReference>
<name>A0A8W8MYI0_MAGGI</name>
<reference evidence="5" key="1">
    <citation type="submission" date="2022-08" db="UniProtKB">
        <authorList>
            <consortium name="EnsemblMetazoa"/>
        </authorList>
    </citation>
    <scope>IDENTIFICATION</scope>
    <source>
        <strain evidence="5">05x7-T-G4-1.051#20</strain>
    </source>
</reference>
<dbReference type="InterPro" id="IPR009057">
    <property type="entry name" value="Homeodomain-like_sf"/>
</dbReference>
<dbReference type="SMART" id="SM00389">
    <property type="entry name" value="HOX"/>
    <property type="match status" value="1"/>
</dbReference>
<dbReference type="Pfam" id="PF00046">
    <property type="entry name" value="Homeodomain"/>
    <property type="match status" value="1"/>
</dbReference>
<protein>
    <recommendedName>
        <fullName evidence="4">Homeobox domain-containing protein</fullName>
    </recommendedName>
</protein>
<feature type="compositionally biased region" description="Polar residues" evidence="3">
    <location>
        <begin position="96"/>
        <end position="108"/>
    </location>
</feature>
<dbReference type="EnsemblMetazoa" id="G35166.1">
    <property type="protein sequence ID" value="G35166.1:cds"/>
    <property type="gene ID" value="G35166"/>
</dbReference>
<dbReference type="GO" id="GO:0003677">
    <property type="term" value="F:DNA binding"/>
    <property type="evidence" value="ECO:0007669"/>
    <property type="project" value="UniProtKB-UniRule"/>
</dbReference>
<proteinExistence type="predicted"/>
<dbReference type="Gene3D" id="1.10.10.60">
    <property type="entry name" value="Homeodomain-like"/>
    <property type="match status" value="1"/>
</dbReference>
<keyword evidence="1 2" id="KW-0238">DNA-binding</keyword>
<evidence type="ECO:0000256" key="1">
    <source>
        <dbReference type="PROSITE-ProRule" id="PRU00108"/>
    </source>
</evidence>
<dbReference type="GO" id="GO:0005634">
    <property type="term" value="C:nucleus"/>
    <property type="evidence" value="ECO:0007669"/>
    <property type="project" value="UniProtKB-SubCell"/>
</dbReference>
<dbReference type="Proteomes" id="UP000005408">
    <property type="component" value="Unassembled WGS sequence"/>
</dbReference>
<evidence type="ECO:0000313" key="6">
    <source>
        <dbReference type="Proteomes" id="UP000005408"/>
    </source>
</evidence>
<dbReference type="AlphaFoldDB" id="A0A8W8MYI0"/>
<feature type="DNA-binding region" description="Homeobox" evidence="1">
    <location>
        <begin position="7"/>
        <end position="76"/>
    </location>
</feature>
<comment type="subcellular location">
    <subcellularLocation>
        <location evidence="1 2">Nucleus</location>
    </subcellularLocation>
</comment>
<feature type="domain" description="Homeobox" evidence="4">
    <location>
        <begin position="5"/>
        <end position="75"/>
    </location>
</feature>
<sequence length="149" mass="17169">ENFGIPKDSRLTFHPQHEIPQMRKWFHSCKTPSDEKLKFFAAELNKGHVRQERPNVTVAKLKIWWKNERQREKRMQQQTQSENEAHGGKCDEDESQPSTSSDEIASTSKSYVELTNVSNDLLTSELLCKNSFSSDGSNTGDLFHDADFH</sequence>
<keyword evidence="1 2" id="KW-0371">Homeobox</keyword>